<dbReference type="RefSeq" id="WP_029303884.1">
    <property type="nucleotide sequence ID" value="NZ_CP010947.1"/>
</dbReference>
<feature type="chain" id="PRO_5015097589" evidence="8">
    <location>
        <begin position="22"/>
        <end position="347"/>
    </location>
</feature>
<evidence type="ECO:0000256" key="1">
    <source>
        <dbReference type="ARBA" id="ARBA00001947"/>
    </source>
</evidence>
<dbReference type="Pfam" id="PF14521">
    <property type="entry name" value="Aspzincin_M35"/>
    <property type="match status" value="1"/>
</dbReference>
<dbReference type="EMBL" id="AY841796">
    <property type="protein sequence ID" value="AAX49385.1"/>
    <property type="molecule type" value="Genomic_DNA"/>
</dbReference>
<dbReference type="GO" id="GO:0006508">
    <property type="term" value="P:proteolysis"/>
    <property type="evidence" value="ECO:0007669"/>
    <property type="project" value="UniProtKB-KW"/>
</dbReference>
<evidence type="ECO:0000256" key="8">
    <source>
        <dbReference type="SAM" id="SignalP"/>
    </source>
</evidence>
<reference evidence="10" key="1">
    <citation type="journal article" date="2005" name="Appl. Environ. Microbiol.">
        <title>Identification and characterization of putative virulence genes and gene clusters in Aeromonas hydrophila PPD134/91.</title>
        <authorList>
            <person name="Yu H.B."/>
            <person name="Zhang Y.L."/>
            <person name="Lau Y.L."/>
            <person name="Yao F."/>
            <person name="Vilches S."/>
            <person name="Merino S."/>
            <person name="Tomas J.M."/>
            <person name="Howard S.P."/>
            <person name="Leung K.Y."/>
        </authorList>
    </citation>
    <scope>NUCLEOTIDE SEQUENCE</scope>
    <source>
        <strain evidence="10">AH-1</strain>
    </source>
</reference>
<evidence type="ECO:0000256" key="4">
    <source>
        <dbReference type="ARBA" id="ARBA00022723"/>
    </source>
</evidence>
<proteinExistence type="inferred from homology"/>
<evidence type="ECO:0000313" key="11">
    <source>
        <dbReference type="EMBL" id="WEE24475.1"/>
    </source>
</evidence>
<dbReference type="AlphaFoldDB" id="Q49KA7"/>
<dbReference type="SMART" id="SM01351">
    <property type="entry name" value="Aspzincin_M35"/>
    <property type="match status" value="1"/>
</dbReference>
<reference evidence="11" key="2">
    <citation type="submission" date="2023-02" db="EMBL/GenBank/DDBJ databases">
        <title>The sequence of Aeromonas hydrophila K533.</title>
        <authorList>
            <person name="Luo X."/>
        </authorList>
    </citation>
    <scope>NUCLEOTIDE SEQUENCE</scope>
    <source>
        <strain evidence="11">K533</strain>
    </source>
</reference>
<comment type="similarity">
    <text evidence="2">Belongs to the peptidase M35 family.</text>
</comment>
<dbReference type="EC" id="3.4.24.-" evidence="11"/>
<feature type="signal peptide" evidence="8">
    <location>
        <begin position="1"/>
        <end position="21"/>
    </location>
</feature>
<dbReference type="MEROPS" id="M35.003"/>
<evidence type="ECO:0000256" key="6">
    <source>
        <dbReference type="ARBA" id="ARBA00022833"/>
    </source>
</evidence>
<dbReference type="SUPFAM" id="SSF55486">
    <property type="entry name" value="Metalloproteases ('zincins'), catalytic domain"/>
    <property type="match status" value="1"/>
</dbReference>
<dbReference type="InterPro" id="IPR034115">
    <property type="entry name" value="M35_peptidyl-Lys"/>
</dbReference>
<dbReference type="Gene3D" id="3.40.390.10">
    <property type="entry name" value="Collagenase (Catalytic Domain)"/>
    <property type="match status" value="1"/>
</dbReference>
<keyword evidence="8" id="KW-0732">Signal</keyword>
<protein>
    <submittedName>
        <fullName evidence="10">Extracellular protease</fullName>
    </submittedName>
    <submittedName>
        <fullName evidence="11">M35 family metallo-endopeptidase</fullName>
        <ecNumber evidence="11">3.4.24.-</ecNumber>
    </submittedName>
</protein>
<dbReference type="InterPro" id="IPR024079">
    <property type="entry name" value="MetalloPept_cat_dom_sf"/>
</dbReference>
<dbReference type="Gene3D" id="2.60.40.2970">
    <property type="match status" value="1"/>
</dbReference>
<evidence type="ECO:0000259" key="9">
    <source>
        <dbReference type="SMART" id="SM01351"/>
    </source>
</evidence>
<feature type="domain" description="Lysine-specific metallo-endopeptidase" evidence="9">
    <location>
        <begin position="209"/>
        <end position="341"/>
    </location>
</feature>
<name>Q49KA7_AERHY</name>
<keyword evidence="7" id="KW-0482">Metalloprotease</keyword>
<dbReference type="KEGG" id="ahh:RY45_14270"/>
<sequence length="347" mass="37470">MMKATPIALLLAGVLASPLCAAGLDAQLTLVDGNSDDVRVNLTLTNSGDKPVRLLKWQLPGSEDAPLFLVERDGQPVSYEGALIKRAAPTDKDFQLLKAGQSLTVQAEVSGLYDMSAQGQYSIRYLLPTLPQEAKVAKAKQAQASESNAVTLWVDGVSDERVLAKAAPLAEPQAVTASVSFSGRCTNTQKSDILAALDAASGITNNSSSYLAVDKPEGQRYRSWFGAYDASRWDQAETHFSKIKDAIDNKPLTFDCGCKQSYFAYVYPDQPYKVYLCKSFWTAPVSGTDSRAGTIVHELSHFNVVAGTDDLGYGQANARNLAKTDPVKALNNADNHEYFAENTPSEN</sequence>
<organism evidence="10">
    <name type="scientific">Aeromonas hydrophila</name>
    <dbReference type="NCBI Taxonomy" id="644"/>
    <lineage>
        <taxon>Bacteria</taxon>
        <taxon>Pseudomonadati</taxon>
        <taxon>Pseudomonadota</taxon>
        <taxon>Gammaproteobacteria</taxon>
        <taxon>Aeromonadales</taxon>
        <taxon>Aeromonadaceae</taxon>
        <taxon>Aeromonas</taxon>
    </lineage>
</organism>
<evidence type="ECO:0000256" key="5">
    <source>
        <dbReference type="ARBA" id="ARBA00022801"/>
    </source>
</evidence>
<dbReference type="PATRIC" id="fig|644.34.peg.2317"/>
<comment type="cofactor">
    <cofactor evidence="1">
        <name>Zn(2+)</name>
        <dbReference type="ChEBI" id="CHEBI:29105"/>
    </cofactor>
</comment>
<dbReference type="InterPro" id="IPR029463">
    <property type="entry name" value="Lys_MEP"/>
</dbReference>
<dbReference type="InterPro" id="IPR050414">
    <property type="entry name" value="Fungal_M35_metalloproteases"/>
</dbReference>
<dbReference type="PANTHER" id="PTHR37016:SF3">
    <property type="entry name" value="NEUTRAL PROTEASE 2-RELATED"/>
    <property type="match status" value="1"/>
</dbReference>
<dbReference type="GO" id="GO:0004222">
    <property type="term" value="F:metalloendopeptidase activity"/>
    <property type="evidence" value="ECO:0007669"/>
    <property type="project" value="InterPro"/>
</dbReference>
<dbReference type="EMBL" id="CP118942">
    <property type="protein sequence ID" value="WEE24475.1"/>
    <property type="molecule type" value="Genomic_DNA"/>
</dbReference>
<keyword evidence="3 10" id="KW-0645">Protease</keyword>
<evidence type="ECO:0000313" key="10">
    <source>
        <dbReference type="EMBL" id="AAX49385.1"/>
    </source>
</evidence>
<dbReference type="PANTHER" id="PTHR37016">
    <property type="match status" value="1"/>
</dbReference>
<keyword evidence="4" id="KW-0479">Metal-binding</keyword>
<dbReference type="CDD" id="cd11306">
    <property type="entry name" value="M35_peptidyl-Lys"/>
    <property type="match status" value="1"/>
</dbReference>
<evidence type="ECO:0000256" key="7">
    <source>
        <dbReference type="ARBA" id="ARBA00023049"/>
    </source>
</evidence>
<evidence type="ECO:0000256" key="2">
    <source>
        <dbReference type="ARBA" id="ARBA00010279"/>
    </source>
</evidence>
<keyword evidence="5 11" id="KW-0378">Hydrolase</keyword>
<dbReference type="GO" id="GO:0046872">
    <property type="term" value="F:metal ion binding"/>
    <property type="evidence" value="ECO:0007669"/>
    <property type="project" value="UniProtKB-KW"/>
</dbReference>
<dbReference type="Proteomes" id="UP001214666">
    <property type="component" value="Chromosome"/>
</dbReference>
<accession>Q49KA7</accession>
<gene>
    <name evidence="10" type="primary">mepA</name>
    <name evidence="11" type="ORF">PY771_12335</name>
</gene>
<evidence type="ECO:0000256" key="3">
    <source>
        <dbReference type="ARBA" id="ARBA00022670"/>
    </source>
</evidence>
<keyword evidence="6" id="KW-0862">Zinc</keyword>